<evidence type="ECO:0000313" key="1">
    <source>
        <dbReference type="EMBL" id="UPM52852.1"/>
    </source>
</evidence>
<keyword evidence="2" id="KW-1185">Reference proteome</keyword>
<dbReference type="RefSeq" id="WP_248266198.1">
    <property type="nucleotide sequence ID" value="NZ_CP096034.1"/>
</dbReference>
<dbReference type="EMBL" id="CP096034">
    <property type="protein sequence ID" value="UPM52852.1"/>
    <property type="molecule type" value="Genomic_DNA"/>
</dbReference>
<organism evidence="1 2">
    <name type="scientific">Gottfriedia acidiceleris</name>
    <dbReference type="NCBI Taxonomy" id="371036"/>
    <lineage>
        <taxon>Bacteria</taxon>
        <taxon>Bacillati</taxon>
        <taxon>Bacillota</taxon>
        <taxon>Bacilli</taxon>
        <taxon>Bacillales</taxon>
        <taxon>Bacillaceae</taxon>
        <taxon>Gottfriedia</taxon>
    </lineage>
</organism>
<accession>A0ABY4JH86</accession>
<reference evidence="1 2" key="1">
    <citation type="submission" date="2022-04" db="EMBL/GenBank/DDBJ databases">
        <title>Mechanism of arsenic methylation and mitigation arsenic toxicity by Bacillus sp. LH14 from an Arsenic-Contaminated Paddy Soil.</title>
        <authorList>
            <person name="Wang D."/>
        </authorList>
    </citation>
    <scope>NUCLEOTIDE SEQUENCE [LARGE SCALE GENOMIC DNA]</scope>
    <source>
        <strain evidence="1 2">LH14</strain>
    </source>
</reference>
<gene>
    <name evidence="1" type="ORF">MY490_13540</name>
</gene>
<dbReference type="Proteomes" id="UP000830639">
    <property type="component" value="Chromosome"/>
</dbReference>
<sequence length="98" mass="11577">MEWAQWLKGGPFLEVSFLLELKEEKTKTIQVIINKLSEITNKIEIVDKNVDEIIDFFVRGYPYDEEDPKSTYIHSLRLRLYVELFGKRKATLQVTTLL</sequence>
<proteinExistence type="predicted"/>
<protein>
    <submittedName>
        <fullName evidence="1">Uncharacterized protein</fullName>
    </submittedName>
</protein>
<evidence type="ECO:0000313" key="2">
    <source>
        <dbReference type="Proteomes" id="UP000830639"/>
    </source>
</evidence>
<name>A0ABY4JH86_9BACI</name>